<gene>
    <name evidence="1" type="ORF">ABG082_05830</name>
</gene>
<organism evidence="1">
    <name type="scientific">Bacillus sp. BS1807G30</name>
    <dbReference type="NCBI Taxonomy" id="3153756"/>
    <lineage>
        <taxon>Bacteria</taxon>
        <taxon>Bacillati</taxon>
        <taxon>Bacillota</taxon>
        <taxon>Bacilli</taxon>
        <taxon>Bacillales</taxon>
        <taxon>Bacillaceae</taxon>
        <taxon>Bacillus</taxon>
    </lineage>
</organism>
<dbReference type="AlphaFoldDB" id="A0AAU7FNX5"/>
<dbReference type="RefSeq" id="WP_348936656.1">
    <property type="nucleotide sequence ID" value="NZ_CP157353.1"/>
</dbReference>
<evidence type="ECO:0008006" key="2">
    <source>
        <dbReference type="Google" id="ProtNLM"/>
    </source>
</evidence>
<proteinExistence type="predicted"/>
<protein>
    <recommendedName>
        <fullName evidence="2">UTRA domain-containing protein</fullName>
    </recommendedName>
</protein>
<accession>A0AAU7FNX5</accession>
<dbReference type="EMBL" id="CP157353">
    <property type="protein sequence ID" value="XBM05276.1"/>
    <property type="molecule type" value="Genomic_DNA"/>
</dbReference>
<name>A0AAU7FNX5_9BACI</name>
<reference evidence="1" key="1">
    <citation type="submission" date="2024-05" db="EMBL/GenBank/DDBJ databases">
        <authorList>
            <person name="Liu Z."/>
        </authorList>
    </citation>
    <scope>NUCLEOTIDE SEQUENCE</scope>
    <source>
        <strain evidence="1">BS1807G30</strain>
    </source>
</reference>
<evidence type="ECO:0000313" key="1">
    <source>
        <dbReference type="EMBL" id="XBM05276.1"/>
    </source>
</evidence>
<sequence length="133" mass="15302">MIIDMRKSGVVKIYSAKIKRVYSEVKATDIGLIYRMLPYIHFDTNALCENPNESNPRAIRWFSRAGLAAAIGVVPDRLSRRLKAMKFGSEYVIARIKVESEPERYTFNPNVFYRQSKAPDKTLIALFNVEKAR</sequence>